<feature type="repeat" description="WD" evidence="3">
    <location>
        <begin position="162"/>
        <end position="203"/>
    </location>
</feature>
<feature type="region of interest" description="Disordered" evidence="4">
    <location>
        <begin position="336"/>
        <end position="356"/>
    </location>
</feature>
<accession>G0QT50</accession>
<dbReference type="InParanoid" id="G0QT50"/>
<dbReference type="Proteomes" id="UP000008983">
    <property type="component" value="Unassembled WGS sequence"/>
</dbReference>
<gene>
    <name evidence="5" type="ORF">IMG5_106180</name>
</gene>
<organism evidence="5 6">
    <name type="scientific">Ichthyophthirius multifiliis</name>
    <name type="common">White spot disease agent</name>
    <name type="synonym">Ich</name>
    <dbReference type="NCBI Taxonomy" id="5932"/>
    <lineage>
        <taxon>Eukaryota</taxon>
        <taxon>Sar</taxon>
        <taxon>Alveolata</taxon>
        <taxon>Ciliophora</taxon>
        <taxon>Intramacronucleata</taxon>
        <taxon>Oligohymenophorea</taxon>
        <taxon>Hymenostomatida</taxon>
        <taxon>Ophryoglenina</taxon>
        <taxon>Ichthyophthirius</taxon>
    </lineage>
</organism>
<dbReference type="InterPro" id="IPR015943">
    <property type="entry name" value="WD40/YVTN_repeat-like_dom_sf"/>
</dbReference>
<keyword evidence="2" id="KW-0677">Repeat</keyword>
<dbReference type="InterPro" id="IPR020472">
    <property type="entry name" value="WD40_PAC1"/>
</dbReference>
<dbReference type="EC" id="2.3.1.48" evidence="5"/>
<keyword evidence="1 3" id="KW-0853">WD repeat</keyword>
<evidence type="ECO:0000313" key="5">
    <source>
        <dbReference type="EMBL" id="EGR31605.1"/>
    </source>
</evidence>
<evidence type="ECO:0000313" key="6">
    <source>
        <dbReference type="Proteomes" id="UP000008983"/>
    </source>
</evidence>
<evidence type="ECO:0000256" key="2">
    <source>
        <dbReference type="ARBA" id="ARBA00022737"/>
    </source>
</evidence>
<dbReference type="InterPro" id="IPR019775">
    <property type="entry name" value="WD40_repeat_CS"/>
</dbReference>
<dbReference type="InterPro" id="IPR001680">
    <property type="entry name" value="WD40_rpt"/>
</dbReference>
<dbReference type="OrthoDB" id="7875889at2759"/>
<dbReference type="PROSITE" id="PS00678">
    <property type="entry name" value="WD_REPEATS_1"/>
    <property type="match status" value="2"/>
</dbReference>
<evidence type="ECO:0000256" key="4">
    <source>
        <dbReference type="SAM" id="MobiDB-lite"/>
    </source>
</evidence>
<keyword evidence="5" id="KW-0808">Transferase</keyword>
<proteinExistence type="predicted"/>
<dbReference type="GeneID" id="14907753"/>
<dbReference type="Pfam" id="PF00400">
    <property type="entry name" value="WD40"/>
    <property type="match status" value="7"/>
</dbReference>
<feature type="repeat" description="WD" evidence="3">
    <location>
        <begin position="247"/>
        <end position="288"/>
    </location>
</feature>
<feature type="compositionally biased region" description="Basic and acidic residues" evidence="4">
    <location>
        <begin position="346"/>
        <end position="356"/>
    </location>
</feature>
<dbReference type="SMART" id="SM00320">
    <property type="entry name" value="WD40"/>
    <property type="match status" value="7"/>
</dbReference>
<sequence>NVQKNIQKQSQQIQKKDYKPEYILNFERTKKSITSIDFHPNNSQIVFSCKDSHIQIQDLNETNNLPLTFPKFNLHKGITYCVKYNQKGNILATSGQDRKINIYTNDNNGQENQYQDYHIIKAHSGGVRSIEFSFNDEFLLSASDDRTLKLWHGNTRKYLTSFLGHNNVVRMGVFSPDARLIGSCSDDRSIKIWDLQNQKCIYSINSHSDVVKQSFFSPDGTSVVSCSFDKSIKIHDLRSRKVIQNYQGAHSEQINCLQVHPSGLFLSSGGSDGKVKIWDMRMCKQTFTVYTSDEEIYALNYNQDGSCFATGGSEKTVILWKNEFFEESEQNMIPQQKGFLQKKKKGSSDKLDDKDQQQFKDELDNIEENENVITQALQASLEYVMAKIDCLQQEFKYSQ</sequence>
<reference evidence="5 6" key="1">
    <citation type="submission" date="2011-07" db="EMBL/GenBank/DDBJ databases">
        <authorList>
            <person name="Coyne R."/>
            <person name="Brami D."/>
            <person name="Johnson J."/>
            <person name="Hostetler J."/>
            <person name="Hannick L."/>
            <person name="Clark T."/>
            <person name="Cassidy-Hanley D."/>
            <person name="Inman J."/>
        </authorList>
    </citation>
    <scope>NUCLEOTIDE SEQUENCE [LARGE SCALE GENOMIC DNA]</scope>
    <source>
        <strain evidence="5 6">G5</strain>
    </source>
</reference>
<dbReference type="OMA" id="LMIWHFK"/>
<feature type="repeat" description="WD" evidence="3">
    <location>
        <begin position="289"/>
        <end position="321"/>
    </location>
</feature>
<protein>
    <submittedName>
        <fullName evidence="5">WD repeat protein</fullName>
        <ecNumber evidence="5">2.3.1.48</ecNumber>
    </submittedName>
</protein>
<feature type="repeat" description="WD" evidence="3">
    <location>
        <begin position="120"/>
        <end position="161"/>
    </location>
</feature>
<feature type="non-terminal residue" evidence="5">
    <location>
        <position position="1"/>
    </location>
</feature>
<name>G0QT50_ICHMU</name>
<dbReference type="CDD" id="cd00200">
    <property type="entry name" value="WD40"/>
    <property type="match status" value="1"/>
</dbReference>
<dbReference type="PANTHER" id="PTHR44019">
    <property type="entry name" value="WD REPEAT-CONTAINING PROTEIN 55"/>
    <property type="match status" value="1"/>
</dbReference>
<dbReference type="AlphaFoldDB" id="G0QT50"/>
<dbReference type="eggNOG" id="ENOG502QSVJ">
    <property type="taxonomic scope" value="Eukaryota"/>
</dbReference>
<dbReference type="GO" id="GO:0061733">
    <property type="term" value="F:protein-lysine-acetyltransferase activity"/>
    <property type="evidence" value="ECO:0007669"/>
    <property type="project" value="UniProtKB-EC"/>
</dbReference>
<evidence type="ECO:0000256" key="1">
    <source>
        <dbReference type="ARBA" id="ARBA00022574"/>
    </source>
</evidence>
<dbReference type="InterPro" id="IPR036322">
    <property type="entry name" value="WD40_repeat_dom_sf"/>
</dbReference>
<dbReference type="SUPFAM" id="SSF50978">
    <property type="entry name" value="WD40 repeat-like"/>
    <property type="match status" value="1"/>
</dbReference>
<dbReference type="RefSeq" id="XP_004035091.1">
    <property type="nucleotide sequence ID" value="XM_004035043.1"/>
</dbReference>
<dbReference type="Gene3D" id="2.130.10.10">
    <property type="entry name" value="YVTN repeat-like/Quinoprotein amine dehydrogenase"/>
    <property type="match status" value="2"/>
</dbReference>
<dbReference type="PROSITE" id="PS50082">
    <property type="entry name" value="WD_REPEATS_2"/>
    <property type="match status" value="5"/>
</dbReference>
<dbReference type="PROSITE" id="PS50294">
    <property type="entry name" value="WD_REPEATS_REGION"/>
    <property type="match status" value="3"/>
</dbReference>
<evidence type="ECO:0000256" key="3">
    <source>
        <dbReference type="PROSITE-ProRule" id="PRU00221"/>
    </source>
</evidence>
<keyword evidence="5" id="KW-0012">Acyltransferase</keyword>
<dbReference type="STRING" id="857967.G0QT50"/>
<dbReference type="InterPro" id="IPR050505">
    <property type="entry name" value="WDR55/POC1"/>
</dbReference>
<feature type="repeat" description="WD" evidence="3">
    <location>
        <begin position="204"/>
        <end position="245"/>
    </location>
</feature>
<dbReference type="PRINTS" id="PR00320">
    <property type="entry name" value="GPROTEINBRPT"/>
</dbReference>
<keyword evidence="6" id="KW-1185">Reference proteome</keyword>
<dbReference type="EMBL" id="GL983842">
    <property type="protein sequence ID" value="EGR31605.1"/>
    <property type="molecule type" value="Genomic_DNA"/>
</dbReference>
<dbReference type="PANTHER" id="PTHR44019:SF8">
    <property type="entry name" value="POC1 CENTRIOLAR PROTEIN HOMOLOG"/>
    <property type="match status" value="1"/>
</dbReference>